<reference evidence="2" key="1">
    <citation type="submission" date="2020-03" db="EMBL/GenBank/DDBJ databases">
        <title>Melopsittacus undulatus (budgerigar) genome, bMelUnd1, maternal haplotype with Z.</title>
        <authorList>
            <person name="Gedman G."/>
            <person name="Mountcastle J."/>
            <person name="Haase B."/>
            <person name="Formenti G."/>
            <person name="Wright T."/>
            <person name="Apodaca J."/>
            <person name="Pelan S."/>
            <person name="Chow W."/>
            <person name="Rhie A."/>
            <person name="Howe K."/>
            <person name="Fedrigo O."/>
            <person name="Jarvis E.D."/>
        </authorList>
    </citation>
    <scope>NUCLEOTIDE SEQUENCE [LARGE SCALE GENOMIC DNA]</scope>
</reference>
<dbReference type="AlphaFoldDB" id="A0A8C6JJL6"/>
<sequence>EALGSHLAGSMDISVLHATETLVIEWSQEIRDMLSKDSAEPLLEGLHPLPKAEFGFWHTRTVNLQCINDQLLSPRVTVLAEMLEKANSCFWPALQVMFQDVSAGKHCLLTPIEAAAVWLQPGSADPVTQPQPRSNGAPLPQLQPYLDRALCTVRLLRATCLHYSSPVRVVVILQEICNLLIHLVEPPPPPEPPPPALGQEWDGWHRAPVGTPTRDVYQTAIEFLKLEKAELGGVKGNILGTQVFQIYNEVAEIIKVFSDCEYDSLDPAEEVDFAEFQQRIEDIDRRLATIFCQGFEDCSCLMSAVKLVHMFSYLLERPVIRAELASHYSALLEMFKAELEDVKLLYDTQISSPLPRGTGPAINKNMPPVAGQLEWALELQKRLEGSYKDLFSIDHPYVVMVSAEAKLLSEKYKEMMELLQGFREEVYMEWVQGAEKDCHVSLEQPLILRDLKSSLLSVNFSKQVGTPWAVPAMPPLNISQWGSVQDLKGFPHKSFLWSSCLAAHGYAAGGEVPELPGDGYPEQREDPF</sequence>
<protein>
    <recommendedName>
        <fullName evidence="1">Dynein heavy chain tail domain-containing protein</fullName>
    </recommendedName>
</protein>
<feature type="domain" description="Dynein heavy chain tail" evidence="1">
    <location>
        <begin position="16"/>
        <end position="183"/>
    </location>
</feature>
<dbReference type="InterPro" id="IPR013594">
    <property type="entry name" value="Dynein_heavy_tail"/>
</dbReference>
<dbReference type="GO" id="GO:0051959">
    <property type="term" value="F:dynein light intermediate chain binding"/>
    <property type="evidence" value="ECO:0007669"/>
    <property type="project" value="InterPro"/>
</dbReference>
<keyword evidence="3" id="KW-1185">Reference proteome</keyword>
<evidence type="ECO:0000313" key="2">
    <source>
        <dbReference type="Ensembl" id="ENSMUNP00000014132.2"/>
    </source>
</evidence>
<evidence type="ECO:0000259" key="1">
    <source>
        <dbReference type="Pfam" id="PF08385"/>
    </source>
</evidence>
<dbReference type="PANTHER" id="PTHR46532">
    <property type="entry name" value="MALE FERTILITY FACTOR KL5"/>
    <property type="match status" value="1"/>
</dbReference>
<dbReference type="Pfam" id="PF08385">
    <property type="entry name" value="DHC_N1"/>
    <property type="match status" value="2"/>
</dbReference>
<feature type="domain" description="Dynein heavy chain tail" evidence="1">
    <location>
        <begin position="214"/>
        <end position="464"/>
    </location>
</feature>
<evidence type="ECO:0000313" key="3">
    <source>
        <dbReference type="Proteomes" id="UP000694405"/>
    </source>
</evidence>
<proteinExistence type="predicted"/>
<organism evidence="2 3">
    <name type="scientific">Melopsittacus undulatus</name>
    <name type="common">Budgerigar</name>
    <name type="synonym">Psittacus undulatus</name>
    <dbReference type="NCBI Taxonomy" id="13146"/>
    <lineage>
        <taxon>Eukaryota</taxon>
        <taxon>Metazoa</taxon>
        <taxon>Chordata</taxon>
        <taxon>Craniata</taxon>
        <taxon>Vertebrata</taxon>
        <taxon>Euteleostomi</taxon>
        <taxon>Archelosauria</taxon>
        <taxon>Archosauria</taxon>
        <taxon>Dinosauria</taxon>
        <taxon>Saurischia</taxon>
        <taxon>Theropoda</taxon>
        <taxon>Coelurosauria</taxon>
        <taxon>Aves</taxon>
        <taxon>Neognathae</taxon>
        <taxon>Neoaves</taxon>
        <taxon>Telluraves</taxon>
        <taxon>Australaves</taxon>
        <taxon>Psittaciformes</taxon>
        <taxon>Psittaculidae</taxon>
        <taxon>Melopsittacus</taxon>
    </lineage>
</organism>
<dbReference type="GO" id="GO:0007018">
    <property type="term" value="P:microtubule-based movement"/>
    <property type="evidence" value="ECO:0007669"/>
    <property type="project" value="InterPro"/>
</dbReference>
<dbReference type="Proteomes" id="UP000694405">
    <property type="component" value="Chromosome 11"/>
</dbReference>
<reference evidence="2" key="3">
    <citation type="submission" date="2025-09" db="UniProtKB">
        <authorList>
            <consortium name="Ensembl"/>
        </authorList>
    </citation>
    <scope>IDENTIFICATION</scope>
</reference>
<dbReference type="GO" id="GO:0045505">
    <property type="term" value="F:dynein intermediate chain binding"/>
    <property type="evidence" value="ECO:0007669"/>
    <property type="project" value="InterPro"/>
</dbReference>
<dbReference type="GO" id="GO:0005858">
    <property type="term" value="C:axonemal dynein complex"/>
    <property type="evidence" value="ECO:0007669"/>
    <property type="project" value="TreeGrafter"/>
</dbReference>
<dbReference type="PANTHER" id="PTHR46532:SF11">
    <property type="entry name" value="DYNEIN AXONEMAL HEAVY CHAIN 12"/>
    <property type="match status" value="1"/>
</dbReference>
<dbReference type="InterPro" id="IPR026983">
    <property type="entry name" value="DHC"/>
</dbReference>
<accession>A0A8V5GVE3</accession>
<reference evidence="2" key="2">
    <citation type="submission" date="2025-08" db="UniProtKB">
        <authorList>
            <consortium name="Ensembl"/>
        </authorList>
    </citation>
    <scope>IDENTIFICATION</scope>
</reference>
<name>A0A8C6JJL6_MELUD</name>
<dbReference type="Ensembl" id="ENSMUNT00000016271.2">
    <property type="protein sequence ID" value="ENSMUNP00000014132.2"/>
    <property type="gene ID" value="ENSMUNG00000011007.2"/>
</dbReference>
<accession>A0A8C6JJL6</accession>